<dbReference type="OrthoDB" id="10011458at2759"/>
<proteinExistence type="predicted"/>
<reference evidence="1 2" key="1">
    <citation type="journal article" date="2013" name="Proc. Natl. Acad. Sci. U.S.A.">
        <title>The king cobra genome reveals dynamic gene evolution and adaptation in the snake venom system.</title>
        <authorList>
            <person name="Vonk F.J."/>
            <person name="Casewell N.R."/>
            <person name="Henkel C.V."/>
            <person name="Heimberg A.M."/>
            <person name="Jansen H.J."/>
            <person name="McCleary R.J."/>
            <person name="Kerkkamp H.M."/>
            <person name="Vos R.A."/>
            <person name="Guerreiro I."/>
            <person name="Calvete J.J."/>
            <person name="Wuster W."/>
            <person name="Woods A.E."/>
            <person name="Logan J.M."/>
            <person name="Harrison R.A."/>
            <person name="Castoe T.A."/>
            <person name="de Koning A.P."/>
            <person name="Pollock D.D."/>
            <person name="Yandell M."/>
            <person name="Calderon D."/>
            <person name="Renjifo C."/>
            <person name="Currier R.B."/>
            <person name="Salgado D."/>
            <person name="Pla D."/>
            <person name="Sanz L."/>
            <person name="Hyder A.S."/>
            <person name="Ribeiro J.M."/>
            <person name="Arntzen J.W."/>
            <person name="van den Thillart G.E."/>
            <person name="Boetzer M."/>
            <person name="Pirovano W."/>
            <person name="Dirks R.P."/>
            <person name="Spaink H.P."/>
            <person name="Duboule D."/>
            <person name="McGlinn E."/>
            <person name="Kini R.M."/>
            <person name="Richardson M.K."/>
        </authorList>
    </citation>
    <scope>NUCLEOTIDE SEQUENCE</scope>
    <source>
        <tissue evidence="1">Blood</tissue>
    </source>
</reference>
<dbReference type="Proteomes" id="UP000018936">
    <property type="component" value="Unassembled WGS sequence"/>
</dbReference>
<name>V8PEI9_OPHHA</name>
<evidence type="ECO:0000313" key="1">
    <source>
        <dbReference type="EMBL" id="ETE72376.1"/>
    </source>
</evidence>
<dbReference type="EMBL" id="AZIM01000233">
    <property type="protein sequence ID" value="ETE72376.1"/>
    <property type="molecule type" value="Genomic_DNA"/>
</dbReference>
<accession>V8PEI9</accession>
<evidence type="ECO:0000313" key="2">
    <source>
        <dbReference type="Proteomes" id="UP000018936"/>
    </source>
</evidence>
<dbReference type="AlphaFoldDB" id="V8PEI9"/>
<dbReference type="PANTHER" id="PTHR18957">
    <property type="entry name" value="CENTLEIN"/>
    <property type="match status" value="1"/>
</dbReference>
<gene>
    <name evidence="1" type="primary">CNTLN</name>
    <name evidence="1" type="ORF">L345_01793</name>
</gene>
<dbReference type="PANTHER" id="PTHR18957:SF0">
    <property type="entry name" value="CENTLEIN"/>
    <property type="match status" value="1"/>
</dbReference>
<comment type="caution">
    <text evidence="1">The sequence shown here is derived from an EMBL/GenBank/DDBJ whole genome shotgun (WGS) entry which is preliminary data.</text>
</comment>
<dbReference type="GO" id="GO:0005813">
    <property type="term" value="C:centrosome"/>
    <property type="evidence" value="ECO:0007669"/>
    <property type="project" value="TreeGrafter"/>
</dbReference>
<protein>
    <submittedName>
        <fullName evidence="1">Centlein</fullName>
    </submittedName>
</protein>
<dbReference type="GO" id="GO:0010457">
    <property type="term" value="P:centriole-centriole cohesion"/>
    <property type="evidence" value="ECO:0007669"/>
    <property type="project" value="TreeGrafter"/>
</dbReference>
<dbReference type="InterPro" id="IPR038810">
    <property type="entry name" value="CNTLN"/>
</dbReference>
<keyword evidence="2" id="KW-1185">Reference proteome</keyword>
<sequence>MKFPSLFLKKILLGRIKIDHVKLIRNILSWHCSHSLATELQHNVKEMRTRIRCTKKMQEDKKCGGNISRESVHRAQSLAASILNISKTDLDEILDVVNDEETEQMKMEYESDKEWLGYLQKLLEGQVFNIVF</sequence>
<organism evidence="1 2">
    <name type="scientific">Ophiophagus hannah</name>
    <name type="common">King cobra</name>
    <name type="synonym">Naja hannah</name>
    <dbReference type="NCBI Taxonomy" id="8665"/>
    <lineage>
        <taxon>Eukaryota</taxon>
        <taxon>Metazoa</taxon>
        <taxon>Chordata</taxon>
        <taxon>Craniata</taxon>
        <taxon>Vertebrata</taxon>
        <taxon>Euteleostomi</taxon>
        <taxon>Lepidosauria</taxon>
        <taxon>Squamata</taxon>
        <taxon>Bifurcata</taxon>
        <taxon>Unidentata</taxon>
        <taxon>Episquamata</taxon>
        <taxon>Toxicofera</taxon>
        <taxon>Serpentes</taxon>
        <taxon>Colubroidea</taxon>
        <taxon>Elapidae</taxon>
        <taxon>Elapinae</taxon>
        <taxon>Ophiophagus</taxon>
    </lineage>
</organism>
<feature type="non-terminal residue" evidence="1">
    <location>
        <position position="1"/>
    </location>
</feature>
<dbReference type="GO" id="GO:0005814">
    <property type="term" value="C:centriole"/>
    <property type="evidence" value="ECO:0007669"/>
    <property type="project" value="TreeGrafter"/>
</dbReference>